<dbReference type="SUPFAM" id="SSF50249">
    <property type="entry name" value="Nucleic acid-binding proteins"/>
    <property type="match status" value="1"/>
</dbReference>
<keyword evidence="3" id="KW-0808">Transferase</keyword>
<name>A0A6A6G3F6_9PEZI</name>
<dbReference type="Pfam" id="PF02598">
    <property type="entry name" value="Methyltrn_RNA_3"/>
    <property type="match status" value="1"/>
</dbReference>
<reference evidence="4" key="1">
    <citation type="journal article" date="2020" name="Stud. Mycol.">
        <title>101 Dothideomycetes genomes: A test case for predicting lifestyles and emergence of pathogens.</title>
        <authorList>
            <person name="Haridas S."/>
            <person name="Albert R."/>
            <person name="Binder M."/>
            <person name="Bloem J."/>
            <person name="LaButti K."/>
            <person name="Salamov A."/>
            <person name="Andreopoulos B."/>
            <person name="Baker S."/>
            <person name="Barry K."/>
            <person name="Bills G."/>
            <person name="Bluhm B."/>
            <person name="Cannon C."/>
            <person name="Castanera R."/>
            <person name="Culley D."/>
            <person name="Daum C."/>
            <person name="Ezra D."/>
            <person name="Gonzalez J."/>
            <person name="Henrissat B."/>
            <person name="Kuo A."/>
            <person name="Liang C."/>
            <person name="Lipzen A."/>
            <person name="Lutzoni F."/>
            <person name="Magnuson J."/>
            <person name="Mondo S."/>
            <person name="Nolan M."/>
            <person name="Ohm R."/>
            <person name="Pangilinan J."/>
            <person name="Park H.-J."/>
            <person name="Ramirez L."/>
            <person name="Alfaro M."/>
            <person name="Sun H."/>
            <person name="Tritt A."/>
            <person name="Yoshinaga Y."/>
            <person name="Zwiers L.-H."/>
            <person name="Turgeon B."/>
            <person name="Goodwin S."/>
            <person name="Spatafora J."/>
            <person name="Crous P."/>
            <person name="Grigoriev I."/>
        </authorList>
    </citation>
    <scope>NUCLEOTIDE SEQUENCE [LARGE SCALE GENOMIC DNA]</scope>
    <source>
        <strain evidence="4">CECT 20119</strain>
    </source>
</reference>
<dbReference type="OrthoDB" id="361029at2759"/>
<feature type="region of interest" description="Disordered" evidence="2">
    <location>
        <begin position="1"/>
        <end position="35"/>
    </location>
</feature>
<organism evidence="3 4">
    <name type="scientific">Elsinoe ampelina</name>
    <dbReference type="NCBI Taxonomy" id="302913"/>
    <lineage>
        <taxon>Eukaryota</taxon>
        <taxon>Fungi</taxon>
        <taxon>Dikarya</taxon>
        <taxon>Ascomycota</taxon>
        <taxon>Pezizomycotina</taxon>
        <taxon>Dothideomycetes</taxon>
        <taxon>Dothideomycetidae</taxon>
        <taxon>Myriangiales</taxon>
        <taxon>Elsinoaceae</taxon>
        <taxon>Elsinoe</taxon>
    </lineage>
</organism>
<accession>A0A6A6G3F6</accession>
<dbReference type="Gene3D" id="3.40.1280.10">
    <property type="match status" value="1"/>
</dbReference>
<dbReference type="CDD" id="cd18086">
    <property type="entry name" value="HsC9orf114-like"/>
    <property type="match status" value="1"/>
</dbReference>
<evidence type="ECO:0000256" key="1">
    <source>
        <dbReference type="ARBA" id="ARBA00009841"/>
    </source>
</evidence>
<proteinExistence type="inferred from homology"/>
<dbReference type="EMBL" id="ML992513">
    <property type="protein sequence ID" value="KAF2220271.1"/>
    <property type="molecule type" value="Genomic_DNA"/>
</dbReference>
<dbReference type="GO" id="GO:0008168">
    <property type="term" value="F:methyltransferase activity"/>
    <property type="evidence" value="ECO:0007669"/>
    <property type="project" value="UniProtKB-KW"/>
</dbReference>
<feature type="compositionally biased region" description="Polar residues" evidence="2">
    <location>
        <begin position="17"/>
        <end position="29"/>
    </location>
</feature>
<evidence type="ECO:0000313" key="3">
    <source>
        <dbReference type="EMBL" id="KAF2220271.1"/>
    </source>
</evidence>
<gene>
    <name evidence="3" type="ORF">BDZ85DRAFT_242042</name>
</gene>
<keyword evidence="3" id="KW-0489">Methyltransferase</keyword>
<dbReference type="SUPFAM" id="SSF75217">
    <property type="entry name" value="alpha/beta knot"/>
    <property type="match status" value="1"/>
</dbReference>
<keyword evidence="4" id="KW-1185">Reference proteome</keyword>
<dbReference type="Gene3D" id="2.40.50.140">
    <property type="entry name" value="Nucleic acid-binding proteins"/>
    <property type="match status" value="1"/>
</dbReference>
<sequence length="370" mass="40238">MPHGAGSKKRKLEARAQSEQNGYTDTSKPTAVFKPGKGRSHTLSIALPSSIVAKQVPPCQTHDLKTSLIGHIARSLAVFSVDEIILFSDATPLPPRDPSYAASDAESGYTGFSSPTDFMHHLLSYLETPPYLRRALFPMHPDLRTAGALPSLDLPSHLKAGEWCPYREGVTLPSSNMGGKGGTKVDCGLQCRVTIEDEVEAGTRVTVKLPAWLETRQLGKGEEVRAEAVRPEAPREEGGYYWGYQVRVAGSLSEVWTGAEVEGGYDVSVGTSERGEDIVGLLERSREGEEGGVPRGWRHLLVVFGGVAGLEKALEGDEELRRKVGDVSEVFDHWVNLVPGQGSRTIRTEEAVWLGLMGLRELVVARDREG</sequence>
<evidence type="ECO:0000313" key="4">
    <source>
        <dbReference type="Proteomes" id="UP000799538"/>
    </source>
</evidence>
<comment type="similarity">
    <text evidence="1">Belongs to the class IV-like SAM-binding methyltransferase superfamily.</text>
</comment>
<feature type="compositionally biased region" description="Basic residues" evidence="2">
    <location>
        <begin position="1"/>
        <end position="12"/>
    </location>
</feature>
<dbReference type="GO" id="GO:0032259">
    <property type="term" value="P:methylation"/>
    <property type="evidence" value="ECO:0007669"/>
    <property type="project" value="UniProtKB-KW"/>
</dbReference>
<dbReference type="Proteomes" id="UP000799538">
    <property type="component" value="Unassembled WGS sequence"/>
</dbReference>
<protein>
    <submittedName>
        <fullName evidence="3">Putative RNA methyltransferase</fullName>
    </submittedName>
</protein>
<dbReference type="InterPro" id="IPR003750">
    <property type="entry name" value="Put_MeTrfase-C9orf114-like"/>
</dbReference>
<dbReference type="PANTHER" id="PTHR12150:SF13">
    <property type="entry name" value="METHYLTRANSFERASE C9ORF114-RELATED"/>
    <property type="match status" value="1"/>
</dbReference>
<dbReference type="InterPro" id="IPR029026">
    <property type="entry name" value="tRNA_m1G_MTases_N"/>
</dbReference>
<dbReference type="PANTHER" id="PTHR12150">
    <property type="entry name" value="CLASS IV SAM-BINDING METHYLTRANSFERASE-RELATED"/>
    <property type="match status" value="1"/>
</dbReference>
<evidence type="ECO:0000256" key="2">
    <source>
        <dbReference type="SAM" id="MobiDB-lite"/>
    </source>
</evidence>
<dbReference type="InterPro" id="IPR012340">
    <property type="entry name" value="NA-bd_OB-fold"/>
</dbReference>
<dbReference type="AlphaFoldDB" id="A0A6A6G3F6"/>
<dbReference type="InterPro" id="IPR029028">
    <property type="entry name" value="Alpha/beta_knot_MTases"/>
</dbReference>